<proteinExistence type="predicted"/>
<protein>
    <submittedName>
        <fullName evidence="3">Uncharacterized protein</fullName>
    </submittedName>
</protein>
<comment type="caution">
    <text evidence="3">The sequence shown here is derived from an EMBL/GenBank/DDBJ whole genome shotgun (WGS) entry which is preliminary data.</text>
</comment>
<gene>
    <name evidence="3" type="ORF">SAY86_029741</name>
</gene>
<name>A0AAN7M1R5_TRANT</name>
<keyword evidence="4" id="KW-1185">Reference proteome</keyword>
<dbReference type="AlphaFoldDB" id="A0AAN7M1R5"/>
<evidence type="ECO:0000313" key="3">
    <source>
        <dbReference type="EMBL" id="KAK4797415.1"/>
    </source>
</evidence>
<feature type="signal peptide" evidence="2">
    <location>
        <begin position="1"/>
        <end position="23"/>
    </location>
</feature>
<evidence type="ECO:0000256" key="1">
    <source>
        <dbReference type="SAM" id="MobiDB-lite"/>
    </source>
</evidence>
<accession>A0AAN7M1R5</accession>
<dbReference type="EMBL" id="JAXQNO010000006">
    <property type="protein sequence ID" value="KAK4797415.1"/>
    <property type="molecule type" value="Genomic_DNA"/>
</dbReference>
<organism evidence="3 4">
    <name type="scientific">Trapa natans</name>
    <name type="common">Water chestnut</name>
    <dbReference type="NCBI Taxonomy" id="22666"/>
    <lineage>
        <taxon>Eukaryota</taxon>
        <taxon>Viridiplantae</taxon>
        <taxon>Streptophyta</taxon>
        <taxon>Embryophyta</taxon>
        <taxon>Tracheophyta</taxon>
        <taxon>Spermatophyta</taxon>
        <taxon>Magnoliopsida</taxon>
        <taxon>eudicotyledons</taxon>
        <taxon>Gunneridae</taxon>
        <taxon>Pentapetalae</taxon>
        <taxon>rosids</taxon>
        <taxon>malvids</taxon>
        <taxon>Myrtales</taxon>
        <taxon>Lythraceae</taxon>
        <taxon>Trapa</taxon>
    </lineage>
</organism>
<reference evidence="3 4" key="1">
    <citation type="journal article" date="2023" name="Hortic Res">
        <title>Pangenome of water caltrop reveals structural variations and asymmetric subgenome divergence after allopolyploidization.</title>
        <authorList>
            <person name="Zhang X."/>
            <person name="Chen Y."/>
            <person name="Wang L."/>
            <person name="Yuan Y."/>
            <person name="Fang M."/>
            <person name="Shi L."/>
            <person name="Lu R."/>
            <person name="Comes H.P."/>
            <person name="Ma Y."/>
            <person name="Chen Y."/>
            <person name="Huang G."/>
            <person name="Zhou Y."/>
            <person name="Zheng Z."/>
            <person name="Qiu Y."/>
        </authorList>
    </citation>
    <scope>NUCLEOTIDE SEQUENCE [LARGE SCALE GENOMIC DNA]</scope>
    <source>
        <strain evidence="3">F231</strain>
    </source>
</reference>
<keyword evidence="2" id="KW-0732">Signal</keyword>
<evidence type="ECO:0000256" key="2">
    <source>
        <dbReference type="SAM" id="SignalP"/>
    </source>
</evidence>
<evidence type="ECO:0000313" key="4">
    <source>
        <dbReference type="Proteomes" id="UP001346149"/>
    </source>
</evidence>
<feature type="region of interest" description="Disordered" evidence="1">
    <location>
        <begin position="67"/>
        <end position="100"/>
    </location>
</feature>
<feature type="chain" id="PRO_5042849146" evidence="2">
    <location>
        <begin position="24"/>
        <end position="100"/>
    </location>
</feature>
<sequence length="100" mass="11062">MVSSKHFSLILIVLFLAAYLAHARENQFLFSKVPDEDSNMNEDRYNTVSFNNRYLTEQDSYDGQNVVQWDVPGASGGGGSHSSSGPRRGGGKYSNNNNNN</sequence>
<dbReference type="Proteomes" id="UP001346149">
    <property type="component" value="Unassembled WGS sequence"/>
</dbReference>